<keyword evidence="4" id="KW-0722">Serine protease inhibitor</keyword>
<feature type="region of interest" description="Disordered" evidence="6">
    <location>
        <begin position="264"/>
        <end position="296"/>
    </location>
</feature>
<gene>
    <name evidence="8" type="ORF">RRG08_052496</name>
</gene>
<evidence type="ECO:0000313" key="8">
    <source>
        <dbReference type="EMBL" id="KAK3700040.1"/>
    </source>
</evidence>
<dbReference type="Gene3D" id="4.10.410.10">
    <property type="entry name" value="Pancreatic trypsin inhibitor Kunitz domain"/>
    <property type="match status" value="4"/>
</dbReference>
<dbReference type="PANTHER" id="PTHR10083:SF376">
    <property type="entry name" value="SERINE PEPTIDASE INHIBITOR, KUNITZ TYPE, 3"/>
    <property type="match status" value="1"/>
</dbReference>
<dbReference type="PROSITE" id="PS00280">
    <property type="entry name" value="BPTI_KUNITZ_1"/>
    <property type="match status" value="3"/>
</dbReference>
<comment type="caution">
    <text evidence="8">The sequence shown here is derived from an EMBL/GenBank/DDBJ whole genome shotgun (WGS) entry which is preliminary data.</text>
</comment>
<feature type="region of interest" description="Disordered" evidence="6">
    <location>
        <begin position="497"/>
        <end position="516"/>
    </location>
</feature>
<dbReference type="PRINTS" id="PR00759">
    <property type="entry name" value="BASICPTASE"/>
</dbReference>
<feature type="domain" description="BPTI/Kunitz inhibitor" evidence="7">
    <location>
        <begin position="67"/>
        <end position="120"/>
    </location>
</feature>
<feature type="compositionally biased region" description="Polar residues" evidence="6">
    <location>
        <begin position="286"/>
        <end position="296"/>
    </location>
</feature>
<dbReference type="InterPro" id="IPR002223">
    <property type="entry name" value="Kunitz_BPTI"/>
</dbReference>
<comment type="subcellular location">
    <subcellularLocation>
        <location evidence="1">Secreted</location>
    </subcellularLocation>
</comment>
<keyword evidence="9" id="KW-1185">Reference proteome</keyword>
<evidence type="ECO:0000259" key="7">
    <source>
        <dbReference type="PROSITE" id="PS50279"/>
    </source>
</evidence>
<dbReference type="GO" id="GO:0004867">
    <property type="term" value="F:serine-type endopeptidase inhibitor activity"/>
    <property type="evidence" value="ECO:0007669"/>
    <property type="project" value="UniProtKB-KW"/>
</dbReference>
<evidence type="ECO:0000256" key="4">
    <source>
        <dbReference type="ARBA" id="ARBA00022900"/>
    </source>
</evidence>
<evidence type="ECO:0000256" key="5">
    <source>
        <dbReference type="ARBA" id="ARBA00023157"/>
    </source>
</evidence>
<keyword evidence="2" id="KW-0964">Secreted</keyword>
<feature type="compositionally biased region" description="Low complexity" evidence="6">
    <location>
        <begin position="497"/>
        <end position="512"/>
    </location>
</feature>
<feature type="compositionally biased region" description="Low complexity" evidence="6">
    <location>
        <begin position="179"/>
        <end position="196"/>
    </location>
</feature>
<dbReference type="AlphaFoldDB" id="A0AAE1CJF4"/>
<sequence length="777" mass="84595">MVTTIYFSLPYFPVCRSPAITGLCKAAFRRYFYDSGSGKCRLFIYGGCGGNGNNFESLAECRAVCTCSQPRYSGGSGCVTRSRRQYFYNTDTGSCARLRYSGCAGNSNRFRTASQCRSACALAKCFLPKETGLCKAAFQRYYYDSDTGRCQKFVWGGCGGNSNNFRSKSTCQSQCASNVSPRPSVTVSATSSSPDTGKQNQGGGNLSPECFLPKIIGLCRAAFHRFYYNNKTGRCEGFIFGGCLSNANNFQTLSACESRCPSGSSESSKLSAPGRGNIPGRFSNGRPINTTDTIASSTVPSPRIILDVAGSTIDGGFTGITTTKNRNIEGTTTETIKIEGKTTEDIATEDTINEGETVTANQDTLIEDTTVDDDNTEDRSARVTTTSSTPTKAITNQHITADDITEQDTFMKHATTEDTTADDITKEERFMKRTTTEDTTADDITKEDRFMKRTTTEDPAAEDITKEDRFMKRTTIEDPAAEDIISEDASIKDITNAGTTTQDTSTGATQNTIPDNSTSIETITTVKVKEYTSSEVKSDTTIFGKPDLRAKTTTEVSTQEFLFVQNATTGLASKDLITVTTTRQTTAEGSLSKTKTTEDPTTKLIARENATNVTPAKDSNTAHMVAVNKTTKPTESTTNEDIVTAGGNTKPTNFTEDCFSKDRFVGDICKLPAGPGLCLINITSYYFNWCSGKLSKEGQLQPADDTTRPKVVLPRFSSLGLSLKLSEHKWQQLLASVLKSRDKSNHVDVKILRRILSYLRIGNMSRTIDQNMAGDFT</sequence>
<organism evidence="8 9">
    <name type="scientific">Elysia crispata</name>
    <name type="common">lettuce slug</name>
    <dbReference type="NCBI Taxonomy" id="231223"/>
    <lineage>
        <taxon>Eukaryota</taxon>
        <taxon>Metazoa</taxon>
        <taxon>Spiralia</taxon>
        <taxon>Lophotrochozoa</taxon>
        <taxon>Mollusca</taxon>
        <taxon>Gastropoda</taxon>
        <taxon>Heterobranchia</taxon>
        <taxon>Euthyneura</taxon>
        <taxon>Panpulmonata</taxon>
        <taxon>Sacoglossa</taxon>
        <taxon>Placobranchoidea</taxon>
        <taxon>Plakobranchidae</taxon>
        <taxon>Elysia</taxon>
    </lineage>
</organism>
<protein>
    <recommendedName>
        <fullName evidence="7">BPTI/Kunitz inhibitor domain-containing protein</fullName>
    </recommendedName>
</protein>
<feature type="domain" description="BPTI/Kunitz inhibitor" evidence="7">
    <location>
        <begin position="125"/>
        <end position="175"/>
    </location>
</feature>
<dbReference type="GO" id="GO:0005615">
    <property type="term" value="C:extracellular space"/>
    <property type="evidence" value="ECO:0007669"/>
    <property type="project" value="TreeGrafter"/>
</dbReference>
<dbReference type="PROSITE" id="PS50279">
    <property type="entry name" value="BPTI_KUNITZ_2"/>
    <property type="match status" value="4"/>
</dbReference>
<feature type="domain" description="BPTI/Kunitz inhibitor" evidence="7">
    <location>
        <begin position="15"/>
        <end position="65"/>
    </location>
</feature>
<dbReference type="InterPro" id="IPR020901">
    <property type="entry name" value="Prtase_inh_Kunz-CS"/>
</dbReference>
<dbReference type="PANTHER" id="PTHR10083">
    <property type="entry name" value="KUNITZ-TYPE PROTEASE INHIBITOR-RELATED"/>
    <property type="match status" value="1"/>
</dbReference>
<dbReference type="CDD" id="cd00109">
    <property type="entry name" value="Kunitz-type"/>
    <property type="match status" value="2"/>
</dbReference>
<proteinExistence type="predicted"/>
<dbReference type="SUPFAM" id="SSF57362">
    <property type="entry name" value="BPTI-like"/>
    <property type="match status" value="4"/>
</dbReference>
<evidence type="ECO:0000256" key="1">
    <source>
        <dbReference type="ARBA" id="ARBA00004613"/>
    </source>
</evidence>
<dbReference type="InterPro" id="IPR036880">
    <property type="entry name" value="Kunitz_BPTI_sf"/>
</dbReference>
<evidence type="ECO:0000256" key="2">
    <source>
        <dbReference type="ARBA" id="ARBA00022525"/>
    </source>
</evidence>
<evidence type="ECO:0000256" key="6">
    <source>
        <dbReference type="SAM" id="MobiDB-lite"/>
    </source>
</evidence>
<keyword evidence="5" id="KW-1015">Disulfide bond</keyword>
<dbReference type="InterPro" id="IPR050098">
    <property type="entry name" value="TFPI/VKTCI-like"/>
</dbReference>
<name>A0AAE1CJF4_9GAST</name>
<keyword evidence="3" id="KW-0646">Protease inhibitor</keyword>
<dbReference type="SMART" id="SM00131">
    <property type="entry name" value="KU"/>
    <property type="match status" value="4"/>
</dbReference>
<feature type="region of interest" description="Disordered" evidence="6">
    <location>
        <begin position="177"/>
        <end position="205"/>
    </location>
</feature>
<dbReference type="Pfam" id="PF00014">
    <property type="entry name" value="Kunitz_BPTI"/>
    <property type="match status" value="4"/>
</dbReference>
<accession>A0AAE1CJF4</accession>
<dbReference type="EMBL" id="JAWDGP010007924">
    <property type="protein sequence ID" value="KAK3700040.1"/>
    <property type="molecule type" value="Genomic_DNA"/>
</dbReference>
<evidence type="ECO:0000256" key="3">
    <source>
        <dbReference type="ARBA" id="ARBA00022690"/>
    </source>
</evidence>
<feature type="domain" description="BPTI/Kunitz inhibitor" evidence="7">
    <location>
        <begin position="210"/>
        <end position="260"/>
    </location>
</feature>
<dbReference type="Proteomes" id="UP001283361">
    <property type="component" value="Unassembled WGS sequence"/>
</dbReference>
<reference evidence="8" key="1">
    <citation type="journal article" date="2023" name="G3 (Bethesda)">
        <title>A reference genome for the long-term kleptoplast-retaining sea slug Elysia crispata morphotype clarki.</title>
        <authorList>
            <person name="Eastman K.E."/>
            <person name="Pendleton A.L."/>
            <person name="Shaikh M.A."/>
            <person name="Suttiyut T."/>
            <person name="Ogas R."/>
            <person name="Tomko P."/>
            <person name="Gavelis G."/>
            <person name="Widhalm J.R."/>
            <person name="Wisecaver J.H."/>
        </authorList>
    </citation>
    <scope>NUCLEOTIDE SEQUENCE</scope>
    <source>
        <strain evidence="8">ECLA1</strain>
    </source>
</reference>
<evidence type="ECO:0000313" key="9">
    <source>
        <dbReference type="Proteomes" id="UP001283361"/>
    </source>
</evidence>